<dbReference type="GO" id="GO:0005886">
    <property type="term" value="C:plasma membrane"/>
    <property type="evidence" value="ECO:0007669"/>
    <property type="project" value="TreeGrafter"/>
</dbReference>
<feature type="domain" description="Cadherin" evidence="5">
    <location>
        <begin position="3064"/>
        <end position="3195"/>
    </location>
</feature>
<protein>
    <submittedName>
        <fullName evidence="6">VCBS domain-containing protein</fullName>
    </submittedName>
</protein>
<dbReference type="InterPro" id="IPR010221">
    <property type="entry name" value="VCBS_dom"/>
</dbReference>
<dbReference type="GO" id="GO:0007156">
    <property type="term" value="P:homophilic cell adhesion via plasma membrane adhesion molecules"/>
    <property type="evidence" value="ECO:0007669"/>
    <property type="project" value="InterPro"/>
</dbReference>
<dbReference type="Pfam" id="PF17803">
    <property type="entry name" value="Cadherin_4"/>
    <property type="match status" value="7"/>
</dbReference>
<dbReference type="Gene3D" id="2.60.40.2810">
    <property type="match status" value="3"/>
</dbReference>
<dbReference type="Pfam" id="PF00028">
    <property type="entry name" value="Cadherin"/>
    <property type="match status" value="1"/>
</dbReference>
<dbReference type="InterPro" id="IPR018511">
    <property type="entry name" value="Hemolysin-typ_Ca-bd_CS"/>
</dbReference>
<dbReference type="PROSITE" id="PS00330">
    <property type="entry name" value="HEMOLYSIN_CALCIUM"/>
    <property type="match status" value="5"/>
</dbReference>
<dbReference type="PANTHER" id="PTHR24028:SF328">
    <property type="entry name" value="CADHERIN-3"/>
    <property type="match status" value="1"/>
</dbReference>
<dbReference type="EMBL" id="CP073581">
    <property type="protein sequence ID" value="QUJ75642.1"/>
    <property type="molecule type" value="Genomic_DNA"/>
</dbReference>
<dbReference type="Proteomes" id="UP000683291">
    <property type="component" value="Chromosome 1"/>
</dbReference>
<dbReference type="SMART" id="SM00112">
    <property type="entry name" value="CA"/>
    <property type="match status" value="7"/>
</dbReference>
<comment type="subcellular location">
    <subcellularLocation>
        <location evidence="1">Membrane</location>
        <topology evidence="1">Single-pass membrane protein</topology>
    </subcellularLocation>
</comment>
<feature type="domain" description="Cadherin" evidence="5">
    <location>
        <begin position="3594"/>
        <end position="3694"/>
    </location>
</feature>
<dbReference type="InterPro" id="IPR001343">
    <property type="entry name" value="Hemolysn_Ca-bd"/>
</dbReference>
<dbReference type="SUPFAM" id="SSF51120">
    <property type="entry name" value="beta-Roll"/>
    <property type="match status" value="3"/>
</dbReference>
<dbReference type="Pfam" id="PF17963">
    <property type="entry name" value="Big_9"/>
    <property type="match status" value="2"/>
</dbReference>
<name>A0A975JC57_9RHOB</name>
<dbReference type="Gene3D" id="2.60.40.60">
    <property type="entry name" value="Cadherins"/>
    <property type="match status" value="4"/>
</dbReference>
<proteinExistence type="predicted"/>
<keyword evidence="3" id="KW-1133">Transmembrane helix</keyword>
<dbReference type="PRINTS" id="PR00313">
    <property type="entry name" value="CABNDNGRPT"/>
</dbReference>
<feature type="domain" description="Cadherin" evidence="5">
    <location>
        <begin position="3478"/>
        <end position="3588"/>
    </location>
</feature>
<dbReference type="Gene3D" id="2.60.40.3440">
    <property type="match status" value="2"/>
</dbReference>
<accession>A0A975JC57</accession>
<keyword evidence="3" id="KW-0472">Membrane</keyword>
<dbReference type="InterPro" id="IPR040853">
    <property type="entry name" value="RapA2_cadherin-like"/>
</dbReference>
<dbReference type="InterPro" id="IPR013783">
    <property type="entry name" value="Ig-like_fold"/>
</dbReference>
<organism evidence="6 7">
    <name type="scientific">Sulfitobacter albidus</name>
    <dbReference type="NCBI Taxonomy" id="2829501"/>
    <lineage>
        <taxon>Bacteria</taxon>
        <taxon>Pseudomonadati</taxon>
        <taxon>Pseudomonadota</taxon>
        <taxon>Alphaproteobacteria</taxon>
        <taxon>Rhodobacterales</taxon>
        <taxon>Roseobacteraceae</taxon>
        <taxon>Sulfitobacter</taxon>
    </lineage>
</organism>
<evidence type="ECO:0000256" key="3">
    <source>
        <dbReference type="ARBA" id="ARBA00022989"/>
    </source>
</evidence>
<dbReference type="NCBIfam" id="NF012211">
    <property type="entry name" value="tand_rpt_95"/>
    <property type="match status" value="6"/>
</dbReference>
<sequence>MPTVFSTPVTEVALATAPFVVTFTFAQDMNQTILPTVSSPNGATFFDFSGGMWISATEFQITVAVDGTTGTQTDVDLRIEGAVTADVGMTPGTTLAAEDFTAFTLVDLDAPTAAPTVALDDDTGVDGDGITSDATLSITPGDASNTFEYSLDNGATWSATYAPAQGSNMLLVREVDSVGNTGPASAPLAFTLDTEGDEGDDLTVSFTGAGDDTTFNANEPIQVQFAGIDTGSSGTITVTSGESLVTILVDDTSSSPITLDTAQMSDLLDGTLSVAISVTDVAGNEGTAMSNGFDLERTPPMVSGATFTGEATDGTINADDTTVTLEVTFNEAMDDTVDPTITLNGDAAGNLTEVAMTRVWSEGNTKLSVSYTVTGTTADIAAVTIDVSGARDAAGNTLVAAMGVTTMTALDTQAPADETNTLTLAEITDQNAAPTGMATPLDTLSGADGTTYVFGGMGGVYDALDIVASGGGFDIVIKDMEAARAYFDFEARGGETDAAGTVTTAPTPIEIVVTGTDNAGNATTSTITVNLTDLNDAPVLGAGTTSVIVTERADTNDTAENAVEFGDGGTFVVTDDELNDTHTITVTNVSSTNPGGFLGVMTAGFDAPITGDGTGIVGWNFNVGAPLPAGISAAQMLTIDALAADETIVQTYTITIRDNAGGETVQPITVTIQGTNDRPIVSGGPASAPVTEPADIEVFQGISANGSLTVADTDATDTVTVSVNSVEVDTENSAFSGTAPDAMALLAMMQVAAGGSESFASVTPALAADGAGSTFDWAFTAGDATSQPFDFLRAGDTLVLTYTLRADDGSGTATATADETVTITITGTNDVPEIVAATTNVTTVVEAGGTLNGTAGTNEVSGNLSAGDNWTDADATEAAALSVRTAFIDGGIASTLVFDAMTGEAAVNGIYGTLYIATDGAYRYVLDDARAATQALDAADSGIEEVFNYTIGNNDNGSSNSARSTLTITIDGANDAPVISFVETNNAGAPVEAGVDANNDAFAGTAVVSGTLIVTDVDADDTAFTLTVDVPMGATLNPDGSVTTDFGTFSVTNAGVWEFTLNNTSTAVNSLAQGETSVQTFTVRAADTAGADDTQVVTLTITGTNDAPVIAVDTGVAVDNDVTEAGATVIGDTVASGAFIAPDIDDAVPTQTWSIVTVNEGVSTLASADPVNNALVTGTYGTLSLNDTGGWTYTLNDADPDTQALAADATVTDVFTVRVTDAFGGFSELPVTVTVTGSNDAPVITVETDAEDSQAESVLETDAANLTTSGTLTIADVDMNDTVTVSVASVAASGTLNGIAPDAAVFEDMLEITAGETLETGTGNASASATWTFDSNAETFDYLAKGESATLVYTVEATDGDQTVSVPVTITVNGTNDRPEITQGVGDTFLGDVTETTDAVAGVLTTSDTLNITDVDVSDTHTVTATRTFIIWTDTNGANNGGTASAVTTPLPAGLEALLDVDAAFTVSINESDATQIDWSFTLDDTAADFLGAGETLTVVYDLTVDDQNLITEAGDDELSVSAPRQVTITIIGTNDTPTITADAVTVFDEGDSLVLNETRTVVTDEVTGDPVETPAATATINLLGTGTDTANKTAYVTNVTELDLNDTRAIVGTTTLLVSGEPFGPSTVGGTIPTGFTAADVRAAFDLTTDTEVVTFDRNAPVFDALDTGETLDVVISYRVETTSPDGSTEFVDLTTTVRITGANDAPYILDGADSARTIVEFTDADIATENQPRPTETGTITFNDIEPGDIGNLSVNITTIAGSGPDAAALADYVGTFAAGFLAPTGTEPAEAGTVFYEFDVDDAELDYLAIDEVFTQSYEVAISDGTTTTARNIVLTFQGTNDAPTITAAEPEDAEAGLTENAAAPLVASGTLTLADVDVSDVVSLSVSDANAVSSDAGAVDVSGMLSVAVDDGLDGTQVSDTVTWTFDAGTQAFDFLTAGEDLALVYTITATDDNGATATQDVTITITGINDTAVITEASAGSASGAVTEESALTTSGDLDVTDADDGESVFTPVTAQAAMYGSFTMDATGAWSYALDNDNGAVQALGVDDTLTDTIMVQSTDGSAMQALTVTINGTNDTPTIGAVAQTDSVAAGLTENAAAPLVVSGTLTLADVDVSDVVSLSVSDTNAVSSDAGAVDVSGMLSVAVDDGLDGTQVSDTVTWTFDAGTQAFDFLTAGEDLALVYTITATDDNGATATQDVTITITGINDVAVITEASAGSASGAVTEESALTTSGDLDVTDADDGESVFTPVTAQAAMYGSFTMDATGAWSYALDNANGAVQALGVDDTLTDTIMVQSTDGSAMQALTVTINGTNDTPTIGAVAQTDSVAAGLTENAAAPLVASGTLTLADVDVSDVVSLSVSDTNAVSSDAGAVDVSGMLSVAAGDGLDGTQVSDTVTWTFDAGAQAFDFLTAGEALALVYTITATDDNGATATQDVTITITGINDTAVITEASAGSASGAVTEESALTTSGDLDVTDADDGESVFTPVTAQAAMYGSFTMDATGAWSYALDNANGAVQALGVDDTLTDTIMVQSTDGSAMQALTVTINGTNDTPTIGAVAQTDSVAAGLTENAAAPLVASGTLTLADVDVSDVVSLSVSDTNAVSSDAGAVDVSGMLSVAAGDGLDGTQVSDTVTWTFDAGAQAFDFLTAGEALALVYTITATDDNGATATQDVTITITGINDTAVITEASAGSASGEVTEESALTTSGDLDVTDADDGESVFTPVTAQAAMYGSFTMDATGAWSYALDNDNGAVQALGVDDTLTDTIMVQSTDGSAMQALTVTINGTNDTPTIGAVAQTDSVAAGLTENAAAPLVASGTLTLADVDVSDVVSLSVSDTNAVSSDAGAVDVSGMLSVAAGDGLDGTQVSDTVTWTFDAGAQAFDFLTAGEALALVYTITATDDNGATATQDVTITITGTNDTPVLADVRSAPAILDTAADDTFDPVLGTLVGTDADDGAVLSYRLDDESAVDDGTGTTTLAGKYGTLALSADGTYTYTVDPMALQALLPTDTPDETFEVTVADTLGASSTGTLTIDITPANDTPELADVVAGTVTDTEEADSFASVAGTLAATDRDAGDEAALVYTVSGMEAGESGTQQTFYFDRAATDPMLAVLADPEETDGLIALGTLLVESDGTYTFTPDDAGIDALKAGENPVIAAMVRATDPQEAFVEATLTINVTGANDKPVIIGTVPAATDGVVFEEAKELAEGDTGTNVTASGSISFTDPDSTTIPSFGFVAQESGYAGTISFTPSGGTVAAGTVGWSFVIPDAELNTLSEGEALDTSPQVYDIAINDGEGGITTQRVEISIVGTNDTPVISGALAGGALADSGSVTEAAPDGVVMASGTLSVADVDLSDTVTMSVTSATVSESGTFAEALPLTTAELRAMMQFATEGGLSDTLTLSADDAGSDFTWQFTSGAMGDAAFNFLAAGETLVVDYVLTAQDAFMGVSRASDTQTVTITITGSNDVPTAEAISATVAEDIDAASTIATASADDLDLSDTFTFEITGGNDADLFEIDAAGVITLRDGVDGAPDAALDAETTQSHTLSVTISDGNGGTVVQTVSVTVTDVDDNPTLAPVDVAADLLGTPIANAVDENALGGTQVGVTAFSTDADVTADPISYAITGGDGAAFFDIDSETGVVTVKDDADLNREVAASYDIEVTAMDAFGTPSAASTFTIVLNDLDEFDVTADGDGNVALNQVAENAAAGALVGVTATASDDDATNSGITFTLDDDAGGLFEIDAMTGVVTLSTADGAPRPDFEAATSHSITVLATSEDGSTATEDFIIEVLDVDDTAPQILTLAALTAAENDTDVVSLRASDADTDSSDITFTIVGGDDAALFTVGAENTLQFVEAPDFEDPQSVAGGNDYAVTVQAADPAGNLTTQSLTVTVTDVNEAPTAVVLSNQITSVDENSVSGPDGLKVADIAVVDDALGLNALSLSGADASLFEIAIAETGGFELRFVGIAGDFEMPDDADANGTFEVTVDVDDADVGATPDASALFTLTLADVNEAPVIDEAASDTAPFTDEDNAVTGSIVADDVDADAVLSYTILTGPTDGMVSIDALGAYTYTPGTDFFGTDTFTVQVSDGVLTDTVEVEVSVAPVNDAPVNGLPEGYAATEDTALVLSGLSVTDVDAGDSAISVTLTVTSGTLAATGTASVAVTQTMSNSLTLAGTVAALNTFLAETAPSFTPALNATDDVTLTILSDDISAQDTDTVIITVAAQDDAPVAASAVVIGTEDVSAVFDVAGLITEVDGDDVIVTASVDEALGTVMVDGTQITFTPAENVNGNVEISYTVTDDTGAMLAASATVTVNLDPVDDAPVAADTTAMTDEDVTTTIDVSDLITEVDGDPFTITAEVPETQGTVTVDGTVITFDPAADFNGDATITYTVTDANGVMMPLSDDGQIVVSVAPVNDASELAVDAQMRSTHVEAVDDASPVPTLVAADVALLDVDGLDYATGVFTASVTDGDGSDLLDLDTGGGLSVSGGDISLGGVVIGSISGQGTATLAVTFTAAANVPEVATVINALTYATTDDTPAVSRDITLDLSDGDGLSAMQQTVFVDITASNDSPTPVDDAFAISEGAFSSTINLITRTPGDTDPDMDTLSVSRVSDIIDTDVEAAETSEVSLGSAGTITTDFGAEVTLQSNGQLFYNLTSATGRFNELALGEQAEDTFSYTVRDSAGAETTATVTATITGTNDAIIATADVVSTSEDAAGEVTGNVLDNDTDIDVNDTREIVTVTGSVTATAIGTVDGFRITTNDGVILDLASDGAYSLTAPDSLAAGETYEATFQYTVQDGGSATSTTSVRISVTGDNDAPLAAAVTLTAVDEDTPRIITESEIIALGATDPDEMSALTITSLTLTSGEGTLVDQGGGSWLFTPGLNDTESVTFTYVVSDGTLEATATAGLDLLPVDDAPTAADATAETDEDTATVIDVASLIGEVDGDATIVTASVDPAQGAVEVEGTEITFTPAADFNGAATISYTVTDDTGAALADSGTIAVTVTPVDDAPTAADATAETDEDTATTIDVASLIGEVDGDATIVTASVDPVQGSVEVEGTEITFTPAADFNGAATISYTVTDDTGAALADSGTIAVTVTPVDDAPVLTVPVAEVTLTDTAADDSFVATTGTLTATDADAGDTVTFGLTGAGLSAEDGFDLELAGDTGTLLLNSVTGAYEFRPDDAAVEAALATVTETFEFTATDGTLSAIAQSFTVTVEGVDDTGEAADDSFAITEVETLVGASLFADTGNGVDSDRDTSPLSIASVNGDAASVGAAITLASGALLSVAADGTFDYDPNGAFEALAAAGSGSATTTAVDTFTYTLEGGDTATVSVTVSGIDNNDVLTGTAAGEVLNAGVGDDTVDGLGGADAIFGGAGNDALSGSDGNDVLSGGAGNDTLDGGSGFDTASYAEVTENLVVNINFAGAQTVSAAAGTDTFVSIEGIRGGTGNDLLVGSAAGNVITGGTGNDRIFGLGGSDSILGGAGNDLIEGSGGNDTLDGGAGDADILSYFNSAGGVRVNLRFQGTEQNVLGGSGLDTFTGFEDLYGSNNGADILVGNGAGNALFGFAGGDRLFGFNGDDELFGMQGSDSLSGGLGSDTLQGGAGADSFIFSTAAESGPVGGDVITDFGTGGADLIDLSAIDADGVLAGDQAFSFIGTDAYSGAGQLRFETDGTDGRVAADIDGDGNDDLSITLRGITAIDADDFLL</sequence>
<evidence type="ECO:0000256" key="2">
    <source>
        <dbReference type="ARBA" id="ARBA00022692"/>
    </source>
</evidence>
<dbReference type="CDD" id="cd11304">
    <property type="entry name" value="Cadherin_repeat"/>
    <property type="match status" value="4"/>
</dbReference>
<keyword evidence="7" id="KW-1185">Reference proteome</keyword>
<evidence type="ECO:0000313" key="6">
    <source>
        <dbReference type="EMBL" id="QUJ75642.1"/>
    </source>
</evidence>
<dbReference type="KEGG" id="sual:KDD17_11830"/>
<keyword evidence="2" id="KW-0812">Transmembrane</keyword>
<dbReference type="SUPFAM" id="SSF49313">
    <property type="entry name" value="Cadherin-like"/>
    <property type="match status" value="4"/>
</dbReference>
<reference evidence="6" key="1">
    <citation type="submission" date="2021-04" db="EMBL/GenBank/DDBJ databases">
        <title>Complete genome sequence for Sulfitobacter sp. strain JK7-1.</title>
        <authorList>
            <person name="Park S.-J."/>
        </authorList>
    </citation>
    <scope>NUCLEOTIDE SEQUENCE</scope>
    <source>
        <strain evidence="6">JK7-1</strain>
    </source>
</reference>
<dbReference type="InterPro" id="IPR015919">
    <property type="entry name" value="Cadherin-like_sf"/>
</dbReference>
<dbReference type="Pfam" id="PF17892">
    <property type="entry name" value="Cadherin_5"/>
    <property type="match status" value="4"/>
</dbReference>
<dbReference type="NCBIfam" id="TIGR01965">
    <property type="entry name" value="VCBS_repeat"/>
    <property type="match status" value="24"/>
</dbReference>
<dbReference type="PANTHER" id="PTHR24028">
    <property type="entry name" value="CADHERIN-87A"/>
    <property type="match status" value="1"/>
</dbReference>
<dbReference type="Pfam" id="PF00353">
    <property type="entry name" value="HemolysinCabind"/>
    <property type="match status" value="3"/>
</dbReference>
<evidence type="ECO:0000256" key="4">
    <source>
        <dbReference type="ARBA" id="ARBA00023180"/>
    </source>
</evidence>
<evidence type="ECO:0000256" key="1">
    <source>
        <dbReference type="ARBA" id="ARBA00004167"/>
    </source>
</evidence>
<gene>
    <name evidence="6" type="ORF">KDD17_11830</name>
</gene>
<feature type="domain" description="Cadherin" evidence="5">
    <location>
        <begin position="3823"/>
        <end position="3910"/>
    </location>
</feature>
<evidence type="ECO:0000313" key="7">
    <source>
        <dbReference type="Proteomes" id="UP000683291"/>
    </source>
</evidence>
<dbReference type="RefSeq" id="WP_212703847.1">
    <property type="nucleotide sequence ID" value="NZ_CP073581.1"/>
</dbReference>
<dbReference type="InterPro" id="IPR011049">
    <property type="entry name" value="Serralysin-like_metalloprot_C"/>
</dbReference>
<feature type="domain" description="Cadherin" evidence="5">
    <location>
        <begin position="3709"/>
        <end position="3808"/>
    </location>
</feature>
<evidence type="ECO:0000259" key="5">
    <source>
        <dbReference type="PROSITE" id="PS50268"/>
    </source>
</evidence>
<feature type="domain" description="Cadherin" evidence="5">
    <location>
        <begin position="4039"/>
        <end position="4120"/>
    </location>
</feature>
<dbReference type="Gene3D" id="2.150.10.10">
    <property type="entry name" value="Serralysin-like metalloprotease, C-terminal"/>
    <property type="match status" value="3"/>
</dbReference>
<dbReference type="PROSITE" id="PS50268">
    <property type="entry name" value="CADHERIN_2"/>
    <property type="match status" value="6"/>
</dbReference>
<dbReference type="InterPro" id="IPR002126">
    <property type="entry name" value="Cadherin-like_dom"/>
</dbReference>
<keyword evidence="4" id="KW-0325">Glycoprotein</keyword>
<dbReference type="Gene3D" id="2.60.40.10">
    <property type="entry name" value="Immunoglobulins"/>
    <property type="match status" value="7"/>
</dbReference>
<dbReference type="InterPro" id="IPR041690">
    <property type="entry name" value="Cadherin_5"/>
</dbReference>
<dbReference type="GO" id="GO:0005509">
    <property type="term" value="F:calcium ion binding"/>
    <property type="evidence" value="ECO:0007669"/>
    <property type="project" value="InterPro"/>
</dbReference>
<dbReference type="InterPro" id="IPR050174">
    <property type="entry name" value="Protocadherin/Cadherin-CA"/>
</dbReference>